<comment type="similarity">
    <text evidence="2">Belongs to the monovalent cation:proton antiporter 2 (CPA2) transporter (TC 2.A.37) family.</text>
</comment>
<feature type="transmembrane region" description="Helical" evidence="8">
    <location>
        <begin position="516"/>
        <end position="536"/>
    </location>
</feature>
<dbReference type="Gene3D" id="3.30.70.1450">
    <property type="entry name" value="Regulator of K+ conductance, C-terminal domain"/>
    <property type="match status" value="1"/>
</dbReference>
<dbReference type="EMBL" id="JABBJJ010000042">
    <property type="protein sequence ID" value="NMO15561.1"/>
    <property type="molecule type" value="Genomic_DNA"/>
</dbReference>
<proteinExistence type="inferred from homology"/>
<feature type="transmembrane region" description="Helical" evidence="8">
    <location>
        <begin position="548"/>
        <end position="565"/>
    </location>
</feature>
<dbReference type="SUPFAM" id="SSF116726">
    <property type="entry name" value="TrkA C-terminal domain-like"/>
    <property type="match status" value="1"/>
</dbReference>
<reference evidence="10 11" key="1">
    <citation type="submission" date="2020-04" db="EMBL/GenBank/DDBJ databases">
        <title>Draft genome of Pyxidicoccus fallax type strain.</title>
        <authorList>
            <person name="Whitworth D.E."/>
        </authorList>
    </citation>
    <scope>NUCLEOTIDE SEQUENCE [LARGE SCALE GENOMIC DNA]</scope>
    <source>
        <strain evidence="10 11">DSM 14698</strain>
    </source>
</reference>
<dbReference type="Gene3D" id="1.20.1530.20">
    <property type="match status" value="1"/>
</dbReference>
<feature type="transmembrane region" description="Helical" evidence="8">
    <location>
        <begin position="119"/>
        <end position="137"/>
    </location>
</feature>
<dbReference type="GO" id="GO:0015297">
    <property type="term" value="F:antiporter activity"/>
    <property type="evidence" value="ECO:0007669"/>
    <property type="project" value="InterPro"/>
</dbReference>
<evidence type="ECO:0000313" key="11">
    <source>
        <dbReference type="Proteomes" id="UP000518300"/>
    </source>
</evidence>
<keyword evidence="4" id="KW-0406">Ion transport</keyword>
<keyword evidence="3" id="KW-0813">Transport</keyword>
<gene>
    <name evidence="10" type="ORF">HG543_11955</name>
</gene>
<evidence type="ECO:0000256" key="1">
    <source>
        <dbReference type="ARBA" id="ARBA00004141"/>
    </source>
</evidence>
<feature type="transmembrane region" description="Helical" evidence="8">
    <location>
        <begin position="427"/>
        <end position="446"/>
    </location>
</feature>
<comment type="caution">
    <text evidence="10">The sequence shown here is derived from an EMBL/GenBank/DDBJ whole genome shotgun (WGS) entry which is preliminary data.</text>
</comment>
<dbReference type="PANTHER" id="PTHR42751">
    <property type="entry name" value="SODIUM/HYDROGEN EXCHANGER FAMILY/TRKA DOMAIN PROTEIN"/>
    <property type="match status" value="1"/>
</dbReference>
<feature type="transmembrane region" description="Helical" evidence="8">
    <location>
        <begin position="466"/>
        <end position="484"/>
    </location>
</feature>
<evidence type="ECO:0000256" key="5">
    <source>
        <dbReference type="ARBA" id="ARBA00022692"/>
    </source>
</evidence>
<evidence type="ECO:0000256" key="7">
    <source>
        <dbReference type="ARBA" id="ARBA00023136"/>
    </source>
</evidence>
<feature type="transmembrane region" description="Helical" evidence="8">
    <location>
        <begin position="6"/>
        <end position="25"/>
    </location>
</feature>
<evidence type="ECO:0000256" key="4">
    <source>
        <dbReference type="ARBA" id="ARBA00022538"/>
    </source>
</evidence>
<evidence type="ECO:0000256" key="8">
    <source>
        <dbReference type="SAM" id="Phobius"/>
    </source>
</evidence>
<keyword evidence="4" id="KW-0633">Potassium transport</keyword>
<evidence type="ECO:0000256" key="3">
    <source>
        <dbReference type="ARBA" id="ARBA00022448"/>
    </source>
</evidence>
<dbReference type="Proteomes" id="UP000518300">
    <property type="component" value="Unassembled WGS sequence"/>
</dbReference>
<keyword evidence="6 8" id="KW-1133">Transmembrane helix</keyword>
<name>A0A848LGA2_9BACT</name>
<feature type="domain" description="RCK C-terminal" evidence="9">
    <location>
        <begin position="600"/>
        <end position="684"/>
    </location>
</feature>
<dbReference type="RefSeq" id="WP_169344854.1">
    <property type="nucleotide sequence ID" value="NZ_JABBJJ010000042.1"/>
</dbReference>
<dbReference type="AlphaFoldDB" id="A0A848LGA2"/>
<dbReference type="InterPro" id="IPR036721">
    <property type="entry name" value="RCK_C_sf"/>
</dbReference>
<feature type="transmembrane region" description="Helical" evidence="8">
    <location>
        <begin position="32"/>
        <end position="51"/>
    </location>
</feature>
<protein>
    <submittedName>
        <fullName evidence="10">Potassium transporter</fullName>
    </submittedName>
</protein>
<feature type="transmembrane region" description="Helical" evidence="8">
    <location>
        <begin position="189"/>
        <end position="208"/>
    </location>
</feature>
<feature type="transmembrane region" description="Helical" evidence="8">
    <location>
        <begin position="297"/>
        <end position="318"/>
    </location>
</feature>
<accession>A0A848LGA2</accession>
<sequence>MHGAHEVLQAIAIVLCVAAVTTVLFQRLRQPVVLGYILAGLVVGPHVPIPLVANPDVVATLSELGVILLMFSLGLEFSLRKLFSVGFTAGLTAVIQCAIMVWLGFVVGRAFGWTSRESIFIGAIIAISSTTIIAKAFDEQGIKGRLRELVVGVLIVEDLIAVLLMATLTAISTGAGLSLGELSLTTGRLVAFLVGLVVVGLFIIPRAVRAVVKLNRPETTLVASMGICFAVALLAQAFGYSVALGAFLAGSLVAESGEEKVVEHLVQPVRDMFAAIFFVSVGMLISPALIAEHWVAILVLTLVVIAGKILGVTLGAFLTGNGTRTSVQAGMSLAQIGEFSFIIAGLGLSLRATGDFVYPVAVAVSAITTLTTPILIKTSGPVATWVDRKLPKPLQTFATLYGTWVERLREAPAHQTRGVEVRRLARLLLLDAALLIGLAIGISLGTRKVALFIEERTGISRALAENLLLVGVAVLSVPFLVGIVRMARRLGEVLAQAALPPRQDGKVDLAAAPRRLLIVTLQVVTVLLVGIPLVAITQPFLRGPAGPLIILVLLVTLGVAFWRGATNLHGHVRAGAEVVVAALAAQSHSREPGSEEHALDDVPKLLPGLGEPVPVRLEDSSPAVGQTLAQLNLRGLTGATVLAIQRGEESVSVPTAQEVLRSGDVLALTGTQEAVQAARGLLERGGAPIASPSTS</sequence>
<dbReference type="Pfam" id="PF02080">
    <property type="entry name" value="TrkA_C"/>
    <property type="match status" value="1"/>
</dbReference>
<evidence type="ECO:0000256" key="6">
    <source>
        <dbReference type="ARBA" id="ARBA00022989"/>
    </source>
</evidence>
<feature type="transmembrane region" description="Helical" evidence="8">
    <location>
        <begin position="220"/>
        <end position="252"/>
    </location>
</feature>
<keyword evidence="11" id="KW-1185">Reference proteome</keyword>
<dbReference type="GO" id="GO:0016020">
    <property type="term" value="C:membrane"/>
    <property type="evidence" value="ECO:0007669"/>
    <property type="project" value="UniProtKB-SubCell"/>
</dbReference>
<dbReference type="GO" id="GO:1902600">
    <property type="term" value="P:proton transmembrane transport"/>
    <property type="evidence" value="ECO:0007669"/>
    <property type="project" value="InterPro"/>
</dbReference>
<feature type="transmembrane region" description="Helical" evidence="8">
    <location>
        <begin position="57"/>
        <end position="75"/>
    </location>
</feature>
<dbReference type="InterPro" id="IPR006153">
    <property type="entry name" value="Cation/H_exchanger_TM"/>
</dbReference>
<dbReference type="GO" id="GO:0006813">
    <property type="term" value="P:potassium ion transport"/>
    <property type="evidence" value="ECO:0007669"/>
    <property type="project" value="UniProtKB-KW"/>
</dbReference>
<evidence type="ECO:0000313" key="10">
    <source>
        <dbReference type="EMBL" id="NMO15561.1"/>
    </source>
</evidence>
<keyword evidence="7 8" id="KW-0472">Membrane</keyword>
<keyword evidence="4" id="KW-0630">Potassium</keyword>
<organism evidence="10 11">
    <name type="scientific">Pyxidicoccus fallax</name>
    <dbReference type="NCBI Taxonomy" id="394095"/>
    <lineage>
        <taxon>Bacteria</taxon>
        <taxon>Pseudomonadati</taxon>
        <taxon>Myxococcota</taxon>
        <taxon>Myxococcia</taxon>
        <taxon>Myxococcales</taxon>
        <taxon>Cystobacterineae</taxon>
        <taxon>Myxococcaceae</taxon>
        <taxon>Pyxidicoccus</taxon>
    </lineage>
</organism>
<feature type="transmembrane region" description="Helical" evidence="8">
    <location>
        <begin position="149"/>
        <end position="177"/>
    </location>
</feature>
<dbReference type="PROSITE" id="PS51202">
    <property type="entry name" value="RCK_C"/>
    <property type="match status" value="1"/>
</dbReference>
<dbReference type="GO" id="GO:0008324">
    <property type="term" value="F:monoatomic cation transmembrane transporter activity"/>
    <property type="evidence" value="ECO:0007669"/>
    <property type="project" value="InterPro"/>
</dbReference>
<dbReference type="Pfam" id="PF00999">
    <property type="entry name" value="Na_H_Exchanger"/>
    <property type="match status" value="1"/>
</dbReference>
<feature type="transmembrane region" description="Helical" evidence="8">
    <location>
        <begin position="272"/>
        <end position="290"/>
    </location>
</feature>
<evidence type="ECO:0000259" key="9">
    <source>
        <dbReference type="PROSITE" id="PS51202"/>
    </source>
</evidence>
<dbReference type="InterPro" id="IPR006037">
    <property type="entry name" value="RCK_C"/>
</dbReference>
<comment type="subcellular location">
    <subcellularLocation>
        <location evidence="1">Membrane</location>
        <topology evidence="1">Multi-pass membrane protein</topology>
    </subcellularLocation>
</comment>
<feature type="transmembrane region" description="Helical" evidence="8">
    <location>
        <begin position="82"/>
        <end position="107"/>
    </location>
</feature>
<dbReference type="PANTHER" id="PTHR42751:SF3">
    <property type="entry name" value="SODIUM_GLUTAMATE SYMPORTER"/>
    <property type="match status" value="1"/>
</dbReference>
<keyword evidence="5 8" id="KW-0812">Transmembrane</keyword>
<dbReference type="InterPro" id="IPR038770">
    <property type="entry name" value="Na+/solute_symporter_sf"/>
</dbReference>
<evidence type="ECO:0000256" key="2">
    <source>
        <dbReference type="ARBA" id="ARBA00005551"/>
    </source>
</evidence>